<dbReference type="AlphaFoldDB" id="A0AAN8Z0S2"/>
<evidence type="ECO:0000256" key="3">
    <source>
        <dbReference type="ARBA" id="ARBA00023445"/>
    </source>
</evidence>
<organism evidence="5 6">
    <name type="scientific">Dillenia turbinata</name>
    <dbReference type="NCBI Taxonomy" id="194707"/>
    <lineage>
        <taxon>Eukaryota</taxon>
        <taxon>Viridiplantae</taxon>
        <taxon>Streptophyta</taxon>
        <taxon>Embryophyta</taxon>
        <taxon>Tracheophyta</taxon>
        <taxon>Spermatophyta</taxon>
        <taxon>Magnoliopsida</taxon>
        <taxon>eudicotyledons</taxon>
        <taxon>Gunneridae</taxon>
        <taxon>Pentapetalae</taxon>
        <taxon>Dilleniales</taxon>
        <taxon>Dilleniaceae</taxon>
        <taxon>Dillenia</taxon>
    </lineage>
</organism>
<comment type="caution">
    <text evidence="5">The sequence shown here is derived from an EMBL/GenBank/DDBJ whole genome shotgun (WGS) entry which is preliminary data.</text>
</comment>
<dbReference type="InterPro" id="IPR001509">
    <property type="entry name" value="Epimerase_deHydtase"/>
</dbReference>
<dbReference type="EMBL" id="JBAMMX010000021">
    <property type="protein sequence ID" value="KAK6920266.1"/>
    <property type="molecule type" value="Genomic_DNA"/>
</dbReference>
<accession>A0AAN8Z0S2</accession>
<dbReference type="InterPro" id="IPR050425">
    <property type="entry name" value="NAD(P)_dehydrat-like"/>
</dbReference>
<dbReference type="InterPro" id="IPR036291">
    <property type="entry name" value="NAD(P)-bd_dom_sf"/>
</dbReference>
<dbReference type="CDD" id="cd08958">
    <property type="entry name" value="FR_SDR_e"/>
    <property type="match status" value="1"/>
</dbReference>
<dbReference type="Pfam" id="PF01370">
    <property type="entry name" value="Epimerase"/>
    <property type="match status" value="1"/>
</dbReference>
<gene>
    <name evidence="5" type="ORF">RJ641_016170</name>
</gene>
<dbReference type="GO" id="GO:0016616">
    <property type="term" value="F:oxidoreductase activity, acting on the CH-OH group of donors, NAD or NADP as acceptor"/>
    <property type="evidence" value="ECO:0007669"/>
    <property type="project" value="TreeGrafter"/>
</dbReference>
<evidence type="ECO:0000256" key="1">
    <source>
        <dbReference type="ARBA" id="ARBA00022857"/>
    </source>
</evidence>
<protein>
    <submittedName>
        <fullName evidence="5">NAD-dependent epimerase/dehydratase</fullName>
    </submittedName>
</protein>
<sequence>MGLEKGAVCVTGGTGYMASWLVMRLLERGYVVNTTIRPNREGKQKDISYLTNLPGAQERLHIFYADINKPDSFKEAIDGCIGVFHVAHPLDFTGKEPVEVLTKRCVEGTLGLLKLCLGSNTVKRVVLTSSIATLAYSGKDDELLDESFWNDLDFFRSFNKFLSAAYVESKTMQEKAAWEFADKNGLDLVTVLPSLVVGPFLTPQVASSVCMALAMIFGKTDLYAEDLVRTPMVHIDDVVNAHIFLLEKPNAKGRYICSSHQQSIYEMSEFLSTRYPEYSLPTPEELKEVKSPYVPANVSSKKLLDLGFNYKYGLEEIFDGAIQSCKEKGFL</sequence>
<dbReference type="FunFam" id="3.40.50.720:FF:000085">
    <property type="entry name" value="Dihydroflavonol reductase"/>
    <property type="match status" value="1"/>
</dbReference>
<keyword evidence="2" id="KW-0560">Oxidoreductase</keyword>
<evidence type="ECO:0000256" key="2">
    <source>
        <dbReference type="ARBA" id="ARBA00023002"/>
    </source>
</evidence>
<keyword evidence="6" id="KW-1185">Reference proteome</keyword>
<keyword evidence="1" id="KW-0521">NADP</keyword>
<comment type="similarity">
    <text evidence="3">Belongs to the NAD(P)-dependent epimerase/dehydratase family. Dihydroflavonol-4-reductase subfamily.</text>
</comment>
<evidence type="ECO:0000259" key="4">
    <source>
        <dbReference type="Pfam" id="PF01370"/>
    </source>
</evidence>
<evidence type="ECO:0000313" key="6">
    <source>
        <dbReference type="Proteomes" id="UP001370490"/>
    </source>
</evidence>
<evidence type="ECO:0000313" key="5">
    <source>
        <dbReference type="EMBL" id="KAK6920266.1"/>
    </source>
</evidence>
<proteinExistence type="inferred from homology"/>
<dbReference type="PANTHER" id="PTHR10366">
    <property type="entry name" value="NAD DEPENDENT EPIMERASE/DEHYDRATASE"/>
    <property type="match status" value="1"/>
</dbReference>
<dbReference type="SUPFAM" id="SSF51735">
    <property type="entry name" value="NAD(P)-binding Rossmann-fold domains"/>
    <property type="match status" value="1"/>
</dbReference>
<dbReference type="Proteomes" id="UP001370490">
    <property type="component" value="Unassembled WGS sequence"/>
</dbReference>
<name>A0AAN8Z0S2_9MAGN</name>
<reference evidence="5 6" key="1">
    <citation type="submission" date="2023-12" db="EMBL/GenBank/DDBJ databases">
        <title>A high-quality genome assembly for Dillenia turbinata (Dilleniales).</title>
        <authorList>
            <person name="Chanderbali A."/>
        </authorList>
    </citation>
    <scope>NUCLEOTIDE SEQUENCE [LARGE SCALE GENOMIC DNA]</scope>
    <source>
        <strain evidence="5">LSX21</strain>
        <tissue evidence="5">Leaf</tissue>
    </source>
</reference>
<feature type="domain" description="NAD-dependent epimerase/dehydratase" evidence="4">
    <location>
        <begin position="8"/>
        <end position="252"/>
    </location>
</feature>
<dbReference type="PANTHER" id="PTHR10366:SF563">
    <property type="entry name" value="CINNAMOYL-COA REDUCTASE 16"/>
    <property type="match status" value="1"/>
</dbReference>
<dbReference type="Gene3D" id="3.40.50.720">
    <property type="entry name" value="NAD(P)-binding Rossmann-like Domain"/>
    <property type="match status" value="1"/>
</dbReference>